<dbReference type="PROSITE" id="PS50005">
    <property type="entry name" value="TPR"/>
    <property type="match status" value="2"/>
</dbReference>
<keyword evidence="3 7" id="KW-0802">TPR repeat</keyword>
<dbReference type="SUPFAM" id="SSF46894">
    <property type="entry name" value="C-terminal effector domain of the bipartite response regulators"/>
    <property type="match status" value="1"/>
</dbReference>
<organism evidence="11 12">
    <name type="scientific">Rugosimonospora acidiphila</name>
    <dbReference type="NCBI Taxonomy" id="556531"/>
    <lineage>
        <taxon>Bacteria</taxon>
        <taxon>Bacillati</taxon>
        <taxon>Actinomycetota</taxon>
        <taxon>Actinomycetes</taxon>
        <taxon>Micromonosporales</taxon>
        <taxon>Micromonosporaceae</taxon>
        <taxon>Rugosimonospora</taxon>
    </lineage>
</organism>
<comment type="similarity">
    <text evidence="1">Belongs to the AfsR/DnrI/RedD regulatory family.</text>
</comment>
<dbReference type="InterPro" id="IPR005158">
    <property type="entry name" value="BTAD"/>
</dbReference>
<dbReference type="Pfam" id="PF03704">
    <property type="entry name" value="BTAD"/>
    <property type="match status" value="1"/>
</dbReference>
<evidence type="ECO:0000313" key="12">
    <source>
        <dbReference type="Proteomes" id="UP001501570"/>
    </source>
</evidence>
<evidence type="ECO:0000256" key="9">
    <source>
        <dbReference type="SAM" id="MobiDB-lite"/>
    </source>
</evidence>
<proteinExistence type="inferred from homology"/>
<comment type="caution">
    <text evidence="11">The sequence shown here is derived from an EMBL/GenBank/DDBJ whole genome shotgun (WGS) entry which is preliminary data.</text>
</comment>
<dbReference type="InterPro" id="IPR051677">
    <property type="entry name" value="AfsR-DnrI-RedD_regulator"/>
</dbReference>
<dbReference type="Gene3D" id="3.40.50.300">
    <property type="entry name" value="P-loop containing nucleotide triphosphate hydrolases"/>
    <property type="match status" value="1"/>
</dbReference>
<dbReference type="InterPro" id="IPR042197">
    <property type="entry name" value="Apaf_helical"/>
</dbReference>
<accession>A0ABP9RM27</accession>
<dbReference type="SMART" id="SM00862">
    <property type="entry name" value="Trans_reg_C"/>
    <property type="match status" value="1"/>
</dbReference>
<keyword evidence="2" id="KW-0677">Repeat</keyword>
<dbReference type="Gene3D" id="1.25.40.10">
    <property type="entry name" value="Tetratricopeptide repeat domain"/>
    <property type="match status" value="2"/>
</dbReference>
<keyword evidence="4" id="KW-0805">Transcription regulation</keyword>
<evidence type="ECO:0000256" key="7">
    <source>
        <dbReference type="PROSITE-ProRule" id="PRU00339"/>
    </source>
</evidence>
<dbReference type="SMART" id="SM00028">
    <property type="entry name" value="TPR"/>
    <property type="match status" value="2"/>
</dbReference>
<feature type="repeat" description="TPR" evidence="7">
    <location>
        <begin position="765"/>
        <end position="798"/>
    </location>
</feature>
<dbReference type="InterPro" id="IPR019734">
    <property type="entry name" value="TPR_rpt"/>
</dbReference>
<dbReference type="PROSITE" id="PS51755">
    <property type="entry name" value="OMPR_PHOB"/>
    <property type="match status" value="1"/>
</dbReference>
<dbReference type="InterPro" id="IPR001867">
    <property type="entry name" value="OmpR/PhoB-type_DNA-bd"/>
</dbReference>
<sequence>MNLRIQLFGEVCAWRDNEPVRLGPAQQRAVFALLVLAGGRPLSRDALVSALWGDDPPRHAANVIQTYIMHLRRSLDPERVARAPSGVLTRSGDGYLLRLVDDEVDVLRFRRLVAVAREAHRSGGHDACAAAAEEALRLWQATPVADVPLLASHPLVAALVEERWAVVAWFADAALCRGTPGDALAVVEEGVAARTLDEPLHGWPIRLYAALGRRADALGCYERLRRRLVDELGVDPTPQLRELRHAVLSDEAPRRVPAARSLPPDASPAGPSHQVPRQLPAPPQLFTGRAMELADLGKIHDASTVVITAIDGMAGVGKTALAVHAAHQMVDRYPDGQLFIDLHGYTDGVAPVEPGEALDQMLRALGMAGDRIPANLDQRAGLYRSRLADQRMVIVLDNAATESQVTPLLPGAPGCVVLVTSRRRLAGLDHTHTLSLDTLPLPDAITLLRQTAGESRLFGQSPDVAAELVELCGRLPLAIRIAAARLRSHPTWTLDHLVQRLRDERHRLVELEAGRRSVTAALDLSYRDLSDDLRRGYRLVGLHPGPDIDAYAAAALLDGTLREGGRVLEQLLEAHLLQEPAPGRYRFHDLTRAHAAHTATRDETEHSRRMALDGLLGYYRHTAAAAMDAAYPYEREHRPRVPPARTPSPTLPHPAAALGWLDSELPNQLATARHAVEHGRPAHLLHVSAILHRHLRTRGRLHAAETLQQQALSTARATGDQAAELDALTGLGHVHRLQGRYDHAIDHYQQALELAPTIGHQTAELDALAGLGQVHLLQCRYEQATDHLERALRLAPTMSHHPGRTAGAERPRRSPPRPGQVWASQRPPPAGAAPGTRHRPPQCRADRTGRPRRNPPGAGSFRASHRLLLAGAAPRPRSWTPPRRAAGADRPRRYSPGTGPVPAGHRALPTAARHRPAMRPSHLAVRSMARTRPTTARNR</sequence>
<dbReference type="InterPro" id="IPR016032">
    <property type="entry name" value="Sig_transdc_resp-reg_C-effctor"/>
</dbReference>
<evidence type="ECO:0000259" key="10">
    <source>
        <dbReference type="PROSITE" id="PS51755"/>
    </source>
</evidence>
<dbReference type="Gene3D" id="1.10.10.10">
    <property type="entry name" value="Winged helix-like DNA-binding domain superfamily/Winged helix DNA-binding domain"/>
    <property type="match status" value="1"/>
</dbReference>
<evidence type="ECO:0000256" key="3">
    <source>
        <dbReference type="ARBA" id="ARBA00022803"/>
    </source>
</evidence>
<evidence type="ECO:0000256" key="6">
    <source>
        <dbReference type="ARBA" id="ARBA00023163"/>
    </source>
</evidence>
<dbReference type="PRINTS" id="PR00364">
    <property type="entry name" value="DISEASERSIST"/>
</dbReference>
<dbReference type="SMART" id="SM01043">
    <property type="entry name" value="BTAD"/>
    <property type="match status" value="1"/>
</dbReference>
<keyword evidence="12" id="KW-1185">Reference proteome</keyword>
<dbReference type="InterPro" id="IPR027417">
    <property type="entry name" value="P-loop_NTPase"/>
</dbReference>
<dbReference type="CDD" id="cd15831">
    <property type="entry name" value="BTAD"/>
    <property type="match status" value="1"/>
</dbReference>
<protein>
    <submittedName>
        <fullName evidence="11">BTAD domain-containing putative transcriptional regulator</fullName>
    </submittedName>
</protein>
<feature type="region of interest" description="Disordered" evidence="9">
    <location>
        <begin position="794"/>
        <end position="939"/>
    </location>
</feature>
<dbReference type="InterPro" id="IPR036388">
    <property type="entry name" value="WH-like_DNA-bd_sf"/>
</dbReference>
<dbReference type="PROSITE" id="PS50293">
    <property type="entry name" value="TPR_REGION"/>
    <property type="match status" value="1"/>
</dbReference>
<evidence type="ECO:0000256" key="2">
    <source>
        <dbReference type="ARBA" id="ARBA00022737"/>
    </source>
</evidence>
<dbReference type="SUPFAM" id="SSF48452">
    <property type="entry name" value="TPR-like"/>
    <property type="match status" value="2"/>
</dbReference>
<dbReference type="Pfam" id="PF13424">
    <property type="entry name" value="TPR_12"/>
    <property type="match status" value="1"/>
</dbReference>
<evidence type="ECO:0000256" key="5">
    <source>
        <dbReference type="ARBA" id="ARBA00023125"/>
    </source>
</evidence>
<evidence type="ECO:0000256" key="8">
    <source>
        <dbReference type="PROSITE-ProRule" id="PRU01091"/>
    </source>
</evidence>
<dbReference type="Proteomes" id="UP001501570">
    <property type="component" value="Unassembled WGS sequence"/>
</dbReference>
<feature type="repeat" description="TPR" evidence="7">
    <location>
        <begin position="725"/>
        <end position="758"/>
    </location>
</feature>
<evidence type="ECO:0000256" key="4">
    <source>
        <dbReference type="ARBA" id="ARBA00023015"/>
    </source>
</evidence>
<gene>
    <name evidence="11" type="ORF">GCM10023322_11510</name>
</gene>
<dbReference type="Gene3D" id="1.10.8.430">
    <property type="entry name" value="Helical domain of apoptotic protease-activating factors"/>
    <property type="match status" value="1"/>
</dbReference>
<feature type="domain" description="OmpR/PhoB-type" evidence="10">
    <location>
        <begin position="1"/>
        <end position="99"/>
    </location>
</feature>
<keyword evidence="6" id="KW-0804">Transcription</keyword>
<dbReference type="SUPFAM" id="SSF52540">
    <property type="entry name" value="P-loop containing nucleoside triphosphate hydrolases"/>
    <property type="match status" value="1"/>
</dbReference>
<feature type="region of interest" description="Disordered" evidence="9">
    <location>
        <begin position="252"/>
        <end position="283"/>
    </location>
</feature>
<dbReference type="EMBL" id="BAABJQ010000003">
    <property type="protein sequence ID" value="GAA5180064.1"/>
    <property type="molecule type" value="Genomic_DNA"/>
</dbReference>
<dbReference type="Pfam" id="PF07719">
    <property type="entry name" value="TPR_2"/>
    <property type="match status" value="1"/>
</dbReference>
<name>A0ABP9RM27_9ACTN</name>
<reference evidence="12" key="1">
    <citation type="journal article" date="2019" name="Int. J. Syst. Evol. Microbiol.">
        <title>The Global Catalogue of Microorganisms (GCM) 10K type strain sequencing project: providing services to taxonomists for standard genome sequencing and annotation.</title>
        <authorList>
            <consortium name="The Broad Institute Genomics Platform"/>
            <consortium name="The Broad Institute Genome Sequencing Center for Infectious Disease"/>
            <person name="Wu L."/>
            <person name="Ma J."/>
        </authorList>
    </citation>
    <scope>NUCLEOTIDE SEQUENCE [LARGE SCALE GENOMIC DNA]</scope>
    <source>
        <strain evidence="12">JCM 18304</strain>
    </source>
</reference>
<feature type="DNA-binding region" description="OmpR/PhoB-type" evidence="8">
    <location>
        <begin position="1"/>
        <end position="99"/>
    </location>
</feature>
<dbReference type="InterPro" id="IPR011990">
    <property type="entry name" value="TPR-like_helical_dom_sf"/>
</dbReference>
<dbReference type="InterPro" id="IPR013105">
    <property type="entry name" value="TPR_2"/>
</dbReference>
<evidence type="ECO:0000256" key="1">
    <source>
        <dbReference type="ARBA" id="ARBA00005820"/>
    </source>
</evidence>
<dbReference type="Pfam" id="PF00486">
    <property type="entry name" value="Trans_reg_C"/>
    <property type="match status" value="1"/>
</dbReference>
<dbReference type="PANTHER" id="PTHR35807">
    <property type="entry name" value="TRANSCRIPTIONAL REGULATOR REDD-RELATED"/>
    <property type="match status" value="1"/>
</dbReference>
<keyword evidence="5 8" id="KW-0238">DNA-binding</keyword>
<evidence type="ECO:0000313" key="11">
    <source>
        <dbReference type="EMBL" id="GAA5180064.1"/>
    </source>
</evidence>
<dbReference type="PANTHER" id="PTHR35807:SF1">
    <property type="entry name" value="TRANSCRIPTIONAL REGULATOR REDD"/>
    <property type="match status" value="1"/>
</dbReference>